<name>B1M973_METRJ</name>
<geneLocation type="plasmid" evidence="1 2">
    <name>pMRAD01</name>
</geneLocation>
<dbReference type="AlphaFoldDB" id="B1M973"/>
<dbReference type="HOGENOM" id="CLU_2168038_0_0_5"/>
<reference evidence="1 2" key="1">
    <citation type="submission" date="2008-03" db="EMBL/GenBank/DDBJ databases">
        <title>Complete sequence of plasmid1 of Methylobacterium radiotolerans JCM 2831.</title>
        <authorList>
            <consortium name="US DOE Joint Genome Institute"/>
            <person name="Copeland A."/>
            <person name="Lucas S."/>
            <person name="Lapidus A."/>
            <person name="Glavina del Rio T."/>
            <person name="Dalin E."/>
            <person name="Tice H."/>
            <person name="Bruce D."/>
            <person name="Goodwin L."/>
            <person name="Pitluck S."/>
            <person name="Kiss H."/>
            <person name="Brettin T."/>
            <person name="Detter J.C."/>
            <person name="Han C."/>
            <person name="Kuske C.R."/>
            <person name="Schmutz J."/>
            <person name="Larimer F."/>
            <person name="Land M."/>
            <person name="Hauser L."/>
            <person name="Kyrpides N."/>
            <person name="Mikhailova N."/>
            <person name="Marx C.J."/>
            <person name="Richardson P."/>
        </authorList>
    </citation>
    <scope>NUCLEOTIDE SEQUENCE [LARGE SCALE GENOMIC DNA]</scope>
    <source>
        <strain evidence="2">ATCC 27329 / DSM 1819 / JCM 2831 / NBRC 15690 / NCIMB 10815 / 0-1</strain>
        <plasmid evidence="2">Plasmid pMRAD01</plasmid>
    </source>
</reference>
<dbReference type="GeneID" id="43529537"/>
<dbReference type="EMBL" id="CP001002">
    <property type="protein sequence ID" value="ACB28048.1"/>
    <property type="molecule type" value="Genomic_DNA"/>
</dbReference>
<proteinExistence type="predicted"/>
<dbReference type="KEGG" id="mrd:Mrad2831_6123"/>
<keyword evidence="1" id="KW-0614">Plasmid</keyword>
<accession>B1M973</accession>
<dbReference type="Proteomes" id="UP000006589">
    <property type="component" value="Plasmid pMRAD01"/>
</dbReference>
<dbReference type="RefSeq" id="WP_012329836.1">
    <property type="nucleotide sequence ID" value="NC_010510.1"/>
</dbReference>
<organism evidence="1 2">
    <name type="scientific">Methylobacterium radiotolerans (strain ATCC 27329 / DSM 1819 / JCM 2831 / NBRC 15690 / NCIMB 10815 / 0-1)</name>
    <dbReference type="NCBI Taxonomy" id="426355"/>
    <lineage>
        <taxon>Bacteria</taxon>
        <taxon>Pseudomonadati</taxon>
        <taxon>Pseudomonadota</taxon>
        <taxon>Alphaproteobacteria</taxon>
        <taxon>Hyphomicrobiales</taxon>
        <taxon>Methylobacteriaceae</taxon>
        <taxon>Methylobacterium</taxon>
    </lineage>
</organism>
<sequence>MYHKDEILEIDLIDIVGGTVDFNNKYWKKYIIDGLDHNINHDLAYSMHILDNAEKETGIGYGHRFIWEQGMRIYAQNKQRGAAYFNGMTYEITKMANDYWATKSGSLRFR</sequence>
<protein>
    <submittedName>
        <fullName evidence="1">Uncharacterized protein</fullName>
    </submittedName>
</protein>
<evidence type="ECO:0000313" key="1">
    <source>
        <dbReference type="EMBL" id="ACB28048.1"/>
    </source>
</evidence>
<evidence type="ECO:0000313" key="2">
    <source>
        <dbReference type="Proteomes" id="UP000006589"/>
    </source>
</evidence>
<gene>
    <name evidence="1" type="ordered locus">Mrad2831_6123</name>
</gene>